<evidence type="ECO:0000256" key="5">
    <source>
        <dbReference type="ARBA" id="ARBA00023136"/>
    </source>
</evidence>
<dbReference type="InterPro" id="IPR003339">
    <property type="entry name" value="ABC/ECF_trnsptr_transmembrane"/>
</dbReference>
<dbReference type="Pfam" id="PF02361">
    <property type="entry name" value="CbiQ"/>
    <property type="match status" value="1"/>
</dbReference>
<evidence type="ECO:0000313" key="8">
    <source>
        <dbReference type="Proteomes" id="UP000002026"/>
    </source>
</evidence>
<keyword evidence="5 6" id="KW-0472">Membrane</keyword>
<keyword evidence="2" id="KW-1003">Cell membrane</keyword>
<name>C7N2S1_SLAHD</name>
<dbReference type="GO" id="GO:0005886">
    <property type="term" value="C:plasma membrane"/>
    <property type="evidence" value="ECO:0007669"/>
    <property type="project" value="UniProtKB-ARBA"/>
</dbReference>
<comment type="subcellular location">
    <subcellularLocation>
        <location evidence="1">Membrane</location>
        <topology evidence="1">Multi-pass membrane protein</topology>
    </subcellularLocation>
</comment>
<dbReference type="PANTHER" id="PTHR34857:SF2">
    <property type="entry name" value="SLL0384 PROTEIN"/>
    <property type="match status" value="1"/>
</dbReference>
<sequence length="241" mass="26494">MQYFQYTNENYRSALDPRTKLAMLIAINVVVMGTGFDGIDYVLRVACALVPLVCFFIIRKPKAALVYGVICVAMLLTEKLVIPNTQGVLNLVIVFTTGAFSRFLAGMAFAYYVFASTTVSEFVTAMKRMHMPDQITIPLSVMFRFFPTLGEESKAISNAMRMRGIGLGGTKGGVLSHLEYVIVPLMMSTLRIGDELSAASLTKGLDVGCPRTHICNVRFGALDWFLVAASIAMLGYMLVIR</sequence>
<evidence type="ECO:0000256" key="1">
    <source>
        <dbReference type="ARBA" id="ARBA00004141"/>
    </source>
</evidence>
<evidence type="ECO:0000256" key="3">
    <source>
        <dbReference type="ARBA" id="ARBA00022692"/>
    </source>
</evidence>
<feature type="transmembrane region" description="Helical" evidence="6">
    <location>
        <begin position="65"/>
        <end position="82"/>
    </location>
</feature>
<protein>
    <submittedName>
        <fullName evidence="7">ABC-type cobalt transport system, permease component CbiQ</fullName>
    </submittedName>
</protein>
<dbReference type="KEGG" id="shi:Shel_25720"/>
<proteinExistence type="predicted"/>
<reference evidence="7 8" key="1">
    <citation type="journal article" date="2009" name="Stand. Genomic Sci.">
        <title>Complete genome sequence of Slackia heliotrinireducens type strain (RHS 1).</title>
        <authorList>
            <person name="Pukall R."/>
            <person name="Lapidus A."/>
            <person name="Nolan M."/>
            <person name="Copeland A."/>
            <person name="Glavina Del Rio T."/>
            <person name="Lucas S."/>
            <person name="Chen F."/>
            <person name="Tice H."/>
            <person name="Cheng J.F."/>
            <person name="Chertkov O."/>
            <person name="Bruce D."/>
            <person name="Goodwin L."/>
            <person name="Kuske C."/>
            <person name="Brettin T."/>
            <person name="Detter J.C."/>
            <person name="Han C."/>
            <person name="Pitluck S."/>
            <person name="Pati A."/>
            <person name="Mavrommatis K."/>
            <person name="Ivanova N."/>
            <person name="Ovchinnikova G."/>
            <person name="Chen A."/>
            <person name="Palaniappan K."/>
            <person name="Schneider S."/>
            <person name="Rohde M."/>
            <person name="Chain P."/>
            <person name="D'haeseleer P."/>
            <person name="Goker M."/>
            <person name="Bristow J."/>
            <person name="Eisen J.A."/>
            <person name="Markowitz V."/>
            <person name="Kyrpides N.C."/>
            <person name="Klenk H.P."/>
            <person name="Hugenholtz P."/>
        </authorList>
    </citation>
    <scope>NUCLEOTIDE SEQUENCE [LARGE SCALE GENOMIC DNA]</scope>
    <source>
        <strain evidence="8">ATCC 29202 / DSM 20476 / NCTC 11029 / RHS 1</strain>
    </source>
</reference>
<dbReference type="Proteomes" id="UP000002026">
    <property type="component" value="Chromosome"/>
</dbReference>
<dbReference type="AlphaFoldDB" id="C7N2S1"/>
<evidence type="ECO:0000313" key="7">
    <source>
        <dbReference type="EMBL" id="ACV23579.1"/>
    </source>
</evidence>
<keyword evidence="4 6" id="KW-1133">Transmembrane helix</keyword>
<dbReference type="STRING" id="471855.Shel_25720"/>
<feature type="transmembrane region" description="Helical" evidence="6">
    <location>
        <begin position="88"/>
        <end position="114"/>
    </location>
</feature>
<dbReference type="RefSeq" id="WP_012799677.1">
    <property type="nucleotide sequence ID" value="NC_013165.1"/>
</dbReference>
<dbReference type="CDD" id="cd16914">
    <property type="entry name" value="EcfT"/>
    <property type="match status" value="1"/>
</dbReference>
<dbReference type="HOGENOM" id="CLU_076847_1_1_11"/>
<feature type="transmembrane region" description="Helical" evidence="6">
    <location>
        <begin position="221"/>
        <end position="240"/>
    </location>
</feature>
<dbReference type="EMBL" id="CP001684">
    <property type="protein sequence ID" value="ACV23579.1"/>
    <property type="molecule type" value="Genomic_DNA"/>
</dbReference>
<dbReference type="eggNOG" id="COG0619">
    <property type="taxonomic scope" value="Bacteria"/>
</dbReference>
<evidence type="ECO:0000256" key="2">
    <source>
        <dbReference type="ARBA" id="ARBA00022475"/>
    </source>
</evidence>
<evidence type="ECO:0000256" key="4">
    <source>
        <dbReference type="ARBA" id="ARBA00022989"/>
    </source>
</evidence>
<evidence type="ECO:0000256" key="6">
    <source>
        <dbReference type="SAM" id="Phobius"/>
    </source>
</evidence>
<dbReference type="InterPro" id="IPR051611">
    <property type="entry name" value="ECF_transporter_component"/>
</dbReference>
<accession>C7N2S1</accession>
<keyword evidence="8" id="KW-1185">Reference proteome</keyword>
<feature type="transmembrane region" description="Helical" evidence="6">
    <location>
        <begin position="21"/>
        <end position="36"/>
    </location>
</feature>
<dbReference type="PANTHER" id="PTHR34857">
    <property type="entry name" value="SLL0384 PROTEIN"/>
    <property type="match status" value="1"/>
</dbReference>
<organism evidence="7 8">
    <name type="scientific">Slackia heliotrinireducens (strain ATCC 29202 / DSM 20476 / NCTC 11029 / RHS 1)</name>
    <name type="common">Peptococcus heliotrinreducens</name>
    <dbReference type="NCBI Taxonomy" id="471855"/>
    <lineage>
        <taxon>Bacteria</taxon>
        <taxon>Bacillati</taxon>
        <taxon>Actinomycetota</taxon>
        <taxon>Coriobacteriia</taxon>
        <taxon>Eggerthellales</taxon>
        <taxon>Eggerthellaceae</taxon>
        <taxon>Slackia</taxon>
    </lineage>
</organism>
<feature type="transmembrane region" description="Helical" evidence="6">
    <location>
        <begin position="42"/>
        <end position="58"/>
    </location>
</feature>
<keyword evidence="3 6" id="KW-0812">Transmembrane</keyword>
<gene>
    <name evidence="7" type="ordered locus">Shel_25720</name>
</gene>